<dbReference type="GO" id="GO:0030313">
    <property type="term" value="C:cell envelope"/>
    <property type="evidence" value="ECO:0007669"/>
    <property type="project" value="UniProtKB-SubCell"/>
</dbReference>
<evidence type="ECO:0000313" key="8">
    <source>
        <dbReference type="Proteomes" id="UP000036951"/>
    </source>
</evidence>
<dbReference type="InterPro" id="IPR017937">
    <property type="entry name" value="Thioredoxin_CS"/>
</dbReference>
<dbReference type="Pfam" id="PF00578">
    <property type="entry name" value="AhpC-TSA"/>
    <property type="match status" value="1"/>
</dbReference>
<dbReference type="InterPro" id="IPR000866">
    <property type="entry name" value="AhpC/TSA"/>
</dbReference>
<keyword evidence="8" id="KW-1185">Reference proteome</keyword>
<feature type="signal peptide" evidence="5">
    <location>
        <begin position="1"/>
        <end position="19"/>
    </location>
</feature>
<dbReference type="GO" id="GO:0016209">
    <property type="term" value="F:antioxidant activity"/>
    <property type="evidence" value="ECO:0007669"/>
    <property type="project" value="InterPro"/>
</dbReference>
<dbReference type="RefSeq" id="WP_082335281.1">
    <property type="nucleotide sequence ID" value="NZ_LFQU01000029.1"/>
</dbReference>
<dbReference type="GO" id="GO:0016491">
    <property type="term" value="F:oxidoreductase activity"/>
    <property type="evidence" value="ECO:0007669"/>
    <property type="project" value="InterPro"/>
</dbReference>
<gene>
    <name evidence="7" type="ORF">ACU52_12240</name>
</gene>
<dbReference type="PANTHER" id="PTHR42852">
    <property type="entry name" value="THIOL:DISULFIDE INTERCHANGE PROTEIN DSBE"/>
    <property type="match status" value="1"/>
</dbReference>
<evidence type="ECO:0000256" key="4">
    <source>
        <dbReference type="ARBA" id="ARBA00023284"/>
    </source>
</evidence>
<dbReference type="PANTHER" id="PTHR42852:SF6">
    <property type="entry name" value="THIOL:DISULFIDE INTERCHANGE PROTEIN DSBE"/>
    <property type="match status" value="1"/>
</dbReference>
<dbReference type="InterPro" id="IPR013766">
    <property type="entry name" value="Thioredoxin_domain"/>
</dbReference>
<keyword evidence="3" id="KW-1015">Disulfide bond</keyword>
<dbReference type="Gene3D" id="3.40.30.10">
    <property type="entry name" value="Glutaredoxin"/>
    <property type="match status" value="1"/>
</dbReference>
<dbReference type="Pfam" id="PF14289">
    <property type="entry name" value="DUF4369"/>
    <property type="match status" value="1"/>
</dbReference>
<sequence length="359" mass="39793">MKKLLTTALTVMAAISMQAQETAYKITGTVPASVSKVYLYVMGQRAALDSATVSNGKFELSGKQNLNEIFMLDANNEGMAFFNDGTPVDMNLVNYTMAGSDLNKKLFECSLPLKKYDAATSEIYAEYEKVARDNSEAGKAKAKALAERFNVVRDSMLNDMLNIIKTNKDNLIPAVYLSQIYTALDYNELKDLLSPSAPYYNHPALARVKQQLAAFEKRMPGKMFTDLTMNDTEGKQRKLSEWCGKGNYVLVDFWASWCGPCRQEMPNVVANYEKYHAKGFEVVGVSFDNSAEAWKSAIKSIGMKWPNISDLKGWKCAAAPLYGINAIPANVLLDGEGKIVATDLRGEDLGEKLKDIYGF</sequence>
<comment type="subcellular location">
    <subcellularLocation>
        <location evidence="1">Cell envelope</location>
    </subcellularLocation>
</comment>
<evidence type="ECO:0000256" key="5">
    <source>
        <dbReference type="SAM" id="SignalP"/>
    </source>
</evidence>
<comment type="caution">
    <text evidence="7">The sequence shown here is derived from an EMBL/GenBank/DDBJ whole genome shotgun (WGS) entry which is preliminary data.</text>
</comment>
<keyword evidence="2" id="KW-0201">Cytochrome c-type biogenesis</keyword>
<evidence type="ECO:0000313" key="7">
    <source>
        <dbReference type="EMBL" id="KOO67681.1"/>
    </source>
</evidence>
<dbReference type="Proteomes" id="UP000036951">
    <property type="component" value="Unassembled WGS sequence"/>
</dbReference>
<dbReference type="InterPro" id="IPR036249">
    <property type="entry name" value="Thioredoxin-like_sf"/>
</dbReference>
<evidence type="ECO:0000256" key="2">
    <source>
        <dbReference type="ARBA" id="ARBA00022748"/>
    </source>
</evidence>
<dbReference type="GO" id="GO:0017004">
    <property type="term" value="P:cytochrome complex assembly"/>
    <property type="evidence" value="ECO:0007669"/>
    <property type="project" value="UniProtKB-KW"/>
</dbReference>
<dbReference type="PROSITE" id="PS51352">
    <property type="entry name" value="THIOREDOXIN_2"/>
    <property type="match status" value="1"/>
</dbReference>
<organism evidence="7 8">
    <name type="scientific">Xylanibacter rarus</name>
    <dbReference type="NCBI Taxonomy" id="1676614"/>
    <lineage>
        <taxon>Bacteria</taxon>
        <taxon>Pseudomonadati</taxon>
        <taxon>Bacteroidota</taxon>
        <taxon>Bacteroidia</taxon>
        <taxon>Bacteroidales</taxon>
        <taxon>Prevotellaceae</taxon>
        <taxon>Xylanibacter</taxon>
    </lineage>
</organism>
<evidence type="ECO:0000259" key="6">
    <source>
        <dbReference type="PROSITE" id="PS51352"/>
    </source>
</evidence>
<evidence type="ECO:0000256" key="3">
    <source>
        <dbReference type="ARBA" id="ARBA00023157"/>
    </source>
</evidence>
<dbReference type="OrthoDB" id="9794348at2"/>
<protein>
    <recommendedName>
        <fullName evidence="6">Thioredoxin domain-containing protein</fullName>
    </recommendedName>
</protein>
<dbReference type="InterPro" id="IPR025380">
    <property type="entry name" value="DUF4369"/>
</dbReference>
<dbReference type="InterPro" id="IPR050553">
    <property type="entry name" value="Thioredoxin_ResA/DsbE_sf"/>
</dbReference>
<dbReference type="CDD" id="cd02966">
    <property type="entry name" value="TlpA_like_family"/>
    <property type="match status" value="1"/>
</dbReference>
<dbReference type="SUPFAM" id="SSF52833">
    <property type="entry name" value="Thioredoxin-like"/>
    <property type="match status" value="1"/>
</dbReference>
<feature type="chain" id="PRO_5034343996" description="Thioredoxin domain-containing protein" evidence="5">
    <location>
        <begin position="20"/>
        <end position="359"/>
    </location>
</feature>
<evidence type="ECO:0000256" key="1">
    <source>
        <dbReference type="ARBA" id="ARBA00004196"/>
    </source>
</evidence>
<feature type="domain" description="Thioredoxin" evidence="6">
    <location>
        <begin position="218"/>
        <end position="359"/>
    </location>
</feature>
<reference evidence="7 8" key="1">
    <citation type="submission" date="2015-06" db="EMBL/GenBank/DDBJ databases">
        <title>Prevotella sp. 109, sp. nov., a novel member of the family Prevotellaceae isolated from human faeces.</title>
        <authorList>
            <person name="Shkoporov A.N."/>
            <person name="Chaplin A.V."/>
            <person name="Kafarskaia L.I."/>
            <person name="Efimov B.A."/>
        </authorList>
    </citation>
    <scope>NUCLEOTIDE SEQUENCE [LARGE SCALE GENOMIC DNA]</scope>
    <source>
        <strain evidence="7 8">109</strain>
    </source>
</reference>
<name>A0A8E1QW07_9BACT</name>
<accession>A0A8E1QW07</accession>
<dbReference type="AlphaFoldDB" id="A0A8E1QW07"/>
<dbReference type="EMBL" id="LFQU01000029">
    <property type="protein sequence ID" value="KOO67681.1"/>
    <property type="molecule type" value="Genomic_DNA"/>
</dbReference>
<proteinExistence type="predicted"/>
<keyword evidence="4" id="KW-0676">Redox-active center</keyword>
<dbReference type="PROSITE" id="PS00194">
    <property type="entry name" value="THIOREDOXIN_1"/>
    <property type="match status" value="1"/>
</dbReference>
<keyword evidence="5" id="KW-0732">Signal</keyword>